<protein>
    <submittedName>
        <fullName evidence="1">Uncharacterized protein</fullName>
    </submittedName>
</protein>
<reference evidence="2" key="1">
    <citation type="journal article" date="2012" name="PLoS ONE">
        <title>The success of Acinetobacter species; genetic, metabolic and virulence attributes.</title>
        <authorList>
            <person name="Peleg A.Y."/>
            <person name="de Breij A."/>
            <person name="Adams M.D."/>
            <person name="Cerqueira G.M."/>
            <person name="Mocali S."/>
            <person name="Galardini M."/>
            <person name="Nibbering P.H."/>
            <person name="Earl A.M."/>
            <person name="Ward D.V."/>
            <person name="Paterson D.L."/>
            <person name="Seifert H."/>
            <person name="Dijkshoorn L."/>
        </authorList>
    </citation>
    <scope>NUCLEOTIDE SEQUENCE [LARGE SCALE GENOMIC DNA]</scope>
    <source>
        <strain evidence="2">SH205</strain>
    </source>
</reference>
<accession>D0SK10</accession>
<name>D0SK10_ACIJU</name>
<organism evidence="1 2">
    <name type="scientific">Acinetobacter junii SH205</name>
    <dbReference type="NCBI Taxonomy" id="575587"/>
    <lineage>
        <taxon>Bacteria</taxon>
        <taxon>Pseudomonadati</taxon>
        <taxon>Pseudomonadota</taxon>
        <taxon>Gammaproteobacteria</taxon>
        <taxon>Moraxellales</taxon>
        <taxon>Moraxellaceae</taxon>
        <taxon>Acinetobacter</taxon>
    </lineage>
</organism>
<dbReference type="AlphaFoldDB" id="D0SK10"/>
<dbReference type="HOGENOM" id="CLU_1648437_0_0_6"/>
<sequence>MDLTQLASTKMAKSEVEMTTLRIESIFSNFSFYKQNYLNIINDPSQYYQVVESANIHFASFSDERLYLGDLLQLWLSDKWTEHQLKTLAKSHYLLPTQDGVNGQNSLFLFAFKKNSLFKQAYAYAWNTLENKVQEIALNESFPFYCHYLTLSRPKRV</sequence>
<evidence type="ECO:0000313" key="1">
    <source>
        <dbReference type="EMBL" id="EEY94182.1"/>
    </source>
</evidence>
<dbReference type="Proteomes" id="UP000018442">
    <property type="component" value="Unassembled WGS sequence"/>
</dbReference>
<proteinExistence type="predicted"/>
<gene>
    <name evidence="1" type="ORF">HMPREF0026_01458</name>
</gene>
<evidence type="ECO:0000313" key="2">
    <source>
        <dbReference type="Proteomes" id="UP000018442"/>
    </source>
</evidence>
<dbReference type="EMBL" id="GG705011">
    <property type="protein sequence ID" value="EEY94182.1"/>
    <property type="molecule type" value="Genomic_DNA"/>
</dbReference>